<evidence type="ECO:0000259" key="1">
    <source>
        <dbReference type="Pfam" id="PF09828"/>
    </source>
</evidence>
<keyword evidence="3" id="KW-1185">Reference proteome</keyword>
<dbReference type="AlphaFoldDB" id="A0A559K4G1"/>
<protein>
    <submittedName>
        <fullName evidence="2">Chromate resistance protein</fullName>
    </submittedName>
</protein>
<feature type="domain" description="ChrB C-terminal" evidence="1">
    <location>
        <begin position="3"/>
        <end position="136"/>
    </location>
</feature>
<sequence>MKWVTREHANVERVACPWLILKFIDPEATFEFVPNDTNPALITDGTPFDMKGVELGHHYGRCSFESILIKYTLNENPALAMMGSIIHGADIPIDIDITPESAGLRAIAFGFYYLGISDHEKIKLQLPMYDALYAWCERKTGERKSSKSST</sequence>
<accession>A0A559K4G1</accession>
<dbReference type="EMBL" id="VNJI01000044">
    <property type="protein sequence ID" value="TVY07021.1"/>
    <property type="molecule type" value="Genomic_DNA"/>
</dbReference>
<evidence type="ECO:0000313" key="2">
    <source>
        <dbReference type="EMBL" id="TVY07021.1"/>
    </source>
</evidence>
<dbReference type="OrthoDB" id="511992at2"/>
<dbReference type="InterPro" id="IPR018634">
    <property type="entry name" value="ChrB_C"/>
</dbReference>
<name>A0A559K4G1_9BACL</name>
<proteinExistence type="predicted"/>
<gene>
    <name evidence="2" type="ORF">FPZ49_26020</name>
</gene>
<dbReference type="Pfam" id="PF09828">
    <property type="entry name" value="ChrB_C"/>
    <property type="match status" value="1"/>
</dbReference>
<dbReference type="RefSeq" id="WP_144852635.1">
    <property type="nucleotide sequence ID" value="NZ_VNJI01000044.1"/>
</dbReference>
<comment type="caution">
    <text evidence="2">The sequence shown here is derived from an EMBL/GenBank/DDBJ whole genome shotgun (WGS) entry which is preliminary data.</text>
</comment>
<evidence type="ECO:0000313" key="3">
    <source>
        <dbReference type="Proteomes" id="UP000317036"/>
    </source>
</evidence>
<dbReference type="Proteomes" id="UP000317036">
    <property type="component" value="Unassembled WGS sequence"/>
</dbReference>
<organism evidence="2 3">
    <name type="scientific">Paenibacillus cremeus</name>
    <dbReference type="NCBI Taxonomy" id="2163881"/>
    <lineage>
        <taxon>Bacteria</taxon>
        <taxon>Bacillati</taxon>
        <taxon>Bacillota</taxon>
        <taxon>Bacilli</taxon>
        <taxon>Bacillales</taxon>
        <taxon>Paenibacillaceae</taxon>
        <taxon>Paenibacillus</taxon>
    </lineage>
</organism>
<reference evidence="2 3" key="1">
    <citation type="submission" date="2019-07" db="EMBL/GenBank/DDBJ databases">
        <authorList>
            <person name="Kim J."/>
        </authorList>
    </citation>
    <scope>NUCLEOTIDE SEQUENCE [LARGE SCALE GENOMIC DNA]</scope>
    <source>
        <strain evidence="2 3">JC52</strain>
    </source>
</reference>